<keyword evidence="1" id="KW-1133">Transmembrane helix</keyword>
<proteinExistence type="predicted"/>
<feature type="transmembrane region" description="Helical" evidence="1">
    <location>
        <begin position="6"/>
        <end position="27"/>
    </location>
</feature>
<dbReference type="Proteomes" id="UP000219546">
    <property type="component" value="Unassembled WGS sequence"/>
</dbReference>
<reference evidence="2 3" key="1">
    <citation type="submission" date="2017-08" db="EMBL/GenBank/DDBJ databases">
        <authorList>
            <person name="de Groot N.N."/>
        </authorList>
    </citation>
    <scope>NUCLEOTIDE SEQUENCE [LARGE SCALE GENOMIC DNA]</scope>
    <source>
        <strain evidence="2 3">JC228</strain>
    </source>
</reference>
<feature type="transmembrane region" description="Helical" evidence="1">
    <location>
        <begin position="89"/>
        <end position="110"/>
    </location>
</feature>
<keyword evidence="1" id="KW-0472">Membrane</keyword>
<evidence type="ECO:0000256" key="1">
    <source>
        <dbReference type="SAM" id="Phobius"/>
    </source>
</evidence>
<dbReference type="AlphaFoldDB" id="A0A285CHN4"/>
<dbReference type="RefSeq" id="WP_097156851.1">
    <property type="nucleotide sequence ID" value="NZ_JBEPMQ010000003.1"/>
</dbReference>
<evidence type="ECO:0000313" key="3">
    <source>
        <dbReference type="Proteomes" id="UP000219546"/>
    </source>
</evidence>
<dbReference type="EMBL" id="OAOP01000001">
    <property type="protein sequence ID" value="SNX67020.1"/>
    <property type="molecule type" value="Genomic_DNA"/>
</dbReference>
<keyword evidence="1" id="KW-0812">Transmembrane</keyword>
<evidence type="ECO:0000313" key="2">
    <source>
        <dbReference type="EMBL" id="SNX67020.1"/>
    </source>
</evidence>
<protein>
    <submittedName>
        <fullName evidence="2">Uncharacterized protein</fullName>
    </submittedName>
</protein>
<sequence length="126" mass="14529">MTSAGWIVGSAVTVILSVTFSILIVSLQKRVMKKPNGQIDFKKTDIYFIWTRWDTVNIICALYAFICILCLLIFLSAGESIENPWVQFFIHQGFVFTTLAFAWLISRVAFTLKGIKERWNHEFESK</sequence>
<feature type="transmembrane region" description="Helical" evidence="1">
    <location>
        <begin position="56"/>
        <end position="77"/>
    </location>
</feature>
<accession>A0A285CHN4</accession>
<gene>
    <name evidence="2" type="ORF">SAMN05877753_101334</name>
</gene>
<dbReference type="OrthoDB" id="2735144at2"/>
<organism evidence="2 3">
    <name type="scientific">Bacillus oleivorans</name>
    <dbReference type="NCBI Taxonomy" id="1448271"/>
    <lineage>
        <taxon>Bacteria</taxon>
        <taxon>Bacillati</taxon>
        <taxon>Bacillota</taxon>
        <taxon>Bacilli</taxon>
        <taxon>Bacillales</taxon>
        <taxon>Bacillaceae</taxon>
        <taxon>Bacillus</taxon>
    </lineage>
</organism>
<keyword evidence="3" id="KW-1185">Reference proteome</keyword>
<name>A0A285CHN4_9BACI</name>